<evidence type="ECO:0000313" key="6">
    <source>
        <dbReference type="Proteomes" id="UP001217754"/>
    </source>
</evidence>
<proteinExistence type="predicted"/>
<accession>A0AAF0F3N8</accession>
<dbReference type="Proteomes" id="UP001217754">
    <property type="component" value="Chromosome 5"/>
</dbReference>
<dbReference type="EMBL" id="CP119962">
    <property type="protein sequence ID" value="WFD40037.1"/>
    <property type="molecule type" value="Genomic_DNA"/>
</dbReference>
<dbReference type="InterPro" id="IPR029045">
    <property type="entry name" value="ClpP/crotonase-like_dom_sf"/>
</dbReference>
<protein>
    <recommendedName>
        <fullName evidence="2">3-hydroxyisobutyryl-CoA hydrolase</fullName>
        <ecNumber evidence="2">3.1.2.4</ecNumber>
    </recommendedName>
</protein>
<dbReference type="InterPro" id="IPR045004">
    <property type="entry name" value="ECH_dom"/>
</dbReference>
<keyword evidence="3 5" id="KW-0378">Hydrolase</keyword>
<evidence type="ECO:0000259" key="4">
    <source>
        <dbReference type="Pfam" id="PF16113"/>
    </source>
</evidence>
<dbReference type="SUPFAM" id="SSF52096">
    <property type="entry name" value="ClpP/crotonase"/>
    <property type="match status" value="1"/>
</dbReference>
<dbReference type="InterPro" id="IPR032259">
    <property type="entry name" value="HIBYL-CoA-H"/>
</dbReference>
<name>A0AAF0F3N8_9BASI</name>
<evidence type="ECO:0000256" key="2">
    <source>
        <dbReference type="ARBA" id="ARBA00011915"/>
    </source>
</evidence>
<dbReference type="GO" id="GO:0003860">
    <property type="term" value="F:3-hydroxyisobutyryl-CoA hydrolase activity"/>
    <property type="evidence" value="ECO:0007669"/>
    <property type="project" value="UniProtKB-EC"/>
</dbReference>
<evidence type="ECO:0000256" key="3">
    <source>
        <dbReference type="ARBA" id="ARBA00022801"/>
    </source>
</evidence>
<dbReference type="GO" id="GO:0005739">
    <property type="term" value="C:mitochondrion"/>
    <property type="evidence" value="ECO:0007669"/>
    <property type="project" value="TreeGrafter"/>
</dbReference>
<dbReference type="Gene3D" id="3.90.226.10">
    <property type="entry name" value="2-enoyl-CoA Hydratase, Chain A, domain 1"/>
    <property type="match status" value="1"/>
</dbReference>
<dbReference type="AlphaFoldDB" id="A0AAF0F3N8"/>
<comment type="catalytic activity">
    <reaction evidence="1">
        <text>3-hydroxy-2-methylpropanoyl-CoA + H2O = 3-hydroxy-2-methylpropanoate + CoA + H(+)</text>
        <dbReference type="Rhea" id="RHEA:20888"/>
        <dbReference type="ChEBI" id="CHEBI:11805"/>
        <dbReference type="ChEBI" id="CHEBI:15377"/>
        <dbReference type="ChEBI" id="CHEBI:15378"/>
        <dbReference type="ChEBI" id="CHEBI:57287"/>
        <dbReference type="ChEBI" id="CHEBI:57340"/>
        <dbReference type="EC" id="3.1.2.4"/>
    </reaction>
</comment>
<dbReference type="GeneID" id="85226670"/>
<sequence>MAAPPSRAASSQAPLQQHMDGLVQLLGEGTLRVIQLNRPKALNAMNEEMVVEFGKALEVIAASPNTATVVFRGVGRGLCAGGDVMAIVDAMNKPTVEERNKSTSFFQQELQQDYRVANFEKTTSQSGRPKYYIAMLDGISMGGGIGLSAHAPFRVVSERTMFAMPEVAIGYFPDVGLTHTFARLDGNTGMYLALTGERLNGADTYLLGIGTHYIRSNLLEELTHRLGTLPLESVNSGEVVDKVLNEYASDPFAPDAENGAELAKNSVFFGDRRIAIDFAFGLESVEQIVAALDDIANVRQDSYTLKQLAQRGLTTISPEVQAFAKTTAETLRMRSPRALKVTFRAVQRAAKMTLTECFHENMRLGTVFCDMTVGRDFYTGVKHTLEKDPATGKRRTGRANWQPATLEEVDEKQLETLFFGDLDAAHKAGLTLQVPKLGIPALQNTREYRKARDAELRGVGPLHWDQKYNRFALPSEAEIAALVEGSHPAAGSYVLEPQEIIEVMSRHKHDKPALKLKLHDWLQRRAAAEKK</sequence>
<dbReference type="PANTHER" id="PTHR43176:SF3">
    <property type="entry name" value="3-HYDROXYISOBUTYRYL-COA HYDROLASE, MITOCHONDRIAL"/>
    <property type="match status" value="1"/>
</dbReference>
<feature type="domain" description="Enoyl-CoA hydratase/isomerase" evidence="4">
    <location>
        <begin position="32"/>
        <end position="418"/>
    </location>
</feature>
<gene>
    <name evidence="5" type="primary">EHD3</name>
    <name evidence="5" type="ORF">MJAP1_003019</name>
</gene>
<dbReference type="GO" id="GO:0006574">
    <property type="term" value="P:L-valine catabolic process"/>
    <property type="evidence" value="ECO:0007669"/>
    <property type="project" value="TreeGrafter"/>
</dbReference>
<reference evidence="5" key="1">
    <citation type="submission" date="2023-03" db="EMBL/GenBank/DDBJ databases">
        <title>Mating type loci evolution in Malassezia.</title>
        <authorList>
            <person name="Coelho M.A."/>
        </authorList>
    </citation>
    <scope>NUCLEOTIDE SEQUENCE</scope>
    <source>
        <strain evidence="5">CBS 9431</strain>
    </source>
</reference>
<evidence type="ECO:0000256" key="1">
    <source>
        <dbReference type="ARBA" id="ARBA00001709"/>
    </source>
</evidence>
<dbReference type="CDD" id="cd06558">
    <property type="entry name" value="crotonase-like"/>
    <property type="match status" value="1"/>
</dbReference>
<evidence type="ECO:0000313" key="5">
    <source>
        <dbReference type="EMBL" id="WFD40037.1"/>
    </source>
</evidence>
<dbReference type="EC" id="3.1.2.4" evidence="2"/>
<dbReference type="Pfam" id="PF16113">
    <property type="entry name" value="ECH_2"/>
    <property type="match status" value="1"/>
</dbReference>
<organism evidence="5 6">
    <name type="scientific">Malassezia japonica</name>
    <dbReference type="NCBI Taxonomy" id="223818"/>
    <lineage>
        <taxon>Eukaryota</taxon>
        <taxon>Fungi</taxon>
        <taxon>Dikarya</taxon>
        <taxon>Basidiomycota</taxon>
        <taxon>Ustilaginomycotina</taxon>
        <taxon>Malasseziomycetes</taxon>
        <taxon>Malasseziales</taxon>
        <taxon>Malasseziaceae</taxon>
        <taxon>Malassezia</taxon>
    </lineage>
</organism>
<keyword evidence="6" id="KW-1185">Reference proteome</keyword>
<dbReference type="RefSeq" id="XP_060122934.1">
    <property type="nucleotide sequence ID" value="XM_060266951.1"/>
</dbReference>
<dbReference type="PANTHER" id="PTHR43176">
    <property type="entry name" value="3-HYDROXYISOBUTYRYL-COA HYDROLASE-RELATED"/>
    <property type="match status" value="1"/>
</dbReference>